<name>A0A8S5UYE4_9CAUD</name>
<proteinExistence type="predicted"/>
<sequence>MKLPSIVYQDGIRKGTQVKFGGLNHNLGAGDGELWDMRNMTSDYYPLLASRGKRRLFRTLTKGNGLLSWDALAWADGTKFFYGGIERGSVEDSEKTFCALGAYLIILPDKKYYNTLTGEFGSLESEWAGTSLTFTNGKLFEEEAKANTIQCAGVDWSAYFKAGDAVTISGCTKHTENNKTPVIREIDGDKMYFYEYAFTLDGDKGETPYTESGNMTVRRTVPMLRYICENENRLWGCDDTTIYASKLGDPFNWNVYEGLDTDSYAVDTGSAGKFTGCVSFLGYPIFFKEDHIYKVYGSLPSNFEIMGSATLGVADGSGRSLAIAGETLFYLSRAGIMVYSGGIPQPIGSAFGMDRFKNAVGGSDGLKYYVSMTGPDGELLYVYDTQKGLWHTEDATKARYFARFGGNLFLLNDQGEVWIAGNVQNAPESTEEETVAWSAEFGDFTENDPNKKGVSKLQLRMELEEGAEVQVYLKFDGGEWLKVDEKLCEAKKRSYYLPIVPRRGDHYRLKLEGKGTFRLYSLTREYYSGSELKSTQGRN</sequence>
<dbReference type="EMBL" id="BK016164">
    <property type="protein sequence ID" value="DAF99366.1"/>
    <property type="molecule type" value="Genomic_DNA"/>
</dbReference>
<evidence type="ECO:0000313" key="1">
    <source>
        <dbReference type="EMBL" id="DAF99366.1"/>
    </source>
</evidence>
<reference evidence="1" key="1">
    <citation type="journal article" date="2021" name="Proc. Natl. Acad. Sci. U.S.A.">
        <title>A Catalog of Tens of Thousands of Viruses from Human Metagenomes Reveals Hidden Associations with Chronic Diseases.</title>
        <authorList>
            <person name="Tisza M.J."/>
            <person name="Buck C.B."/>
        </authorList>
    </citation>
    <scope>NUCLEOTIDE SEQUENCE</scope>
    <source>
        <strain evidence="1">Ct7113</strain>
    </source>
</reference>
<accession>A0A8S5UYE4</accession>
<protein>
    <submittedName>
        <fullName evidence="1">Stabilization protein</fullName>
    </submittedName>
</protein>
<organism evidence="1">
    <name type="scientific">Myoviridae sp. ct7113</name>
    <dbReference type="NCBI Taxonomy" id="2825037"/>
    <lineage>
        <taxon>Viruses</taxon>
        <taxon>Duplodnaviria</taxon>
        <taxon>Heunggongvirae</taxon>
        <taxon>Uroviricota</taxon>
        <taxon>Caudoviricetes</taxon>
    </lineage>
</organism>